<name>A0ABM1TFF3_LIMPO</name>
<keyword evidence="9" id="KW-0325">Glycoprotein</keyword>
<dbReference type="InterPro" id="IPR007734">
    <property type="entry name" value="Heparan_SO4_2-O-STrfase"/>
</dbReference>
<evidence type="ECO:0000256" key="6">
    <source>
        <dbReference type="ARBA" id="ARBA00022989"/>
    </source>
</evidence>
<proteinExistence type="inferred from homology"/>
<evidence type="ECO:0000256" key="3">
    <source>
        <dbReference type="ARBA" id="ARBA00022679"/>
    </source>
</evidence>
<evidence type="ECO:0000256" key="9">
    <source>
        <dbReference type="ARBA" id="ARBA00023180"/>
    </source>
</evidence>
<dbReference type="InterPro" id="IPR005331">
    <property type="entry name" value="Sulfotransferase"/>
</dbReference>
<evidence type="ECO:0000256" key="1">
    <source>
        <dbReference type="ARBA" id="ARBA00004323"/>
    </source>
</evidence>
<evidence type="ECO:0000256" key="5">
    <source>
        <dbReference type="ARBA" id="ARBA00022968"/>
    </source>
</evidence>
<protein>
    <submittedName>
        <fullName evidence="12">Heparan sulfate 2-O-sulfotransferase pipe-like isoform X1</fullName>
    </submittedName>
</protein>
<dbReference type="GeneID" id="106470294"/>
<keyword evidence="4 10" id="KW-0812">Transmembrane</keyword>
<dbReference type="Proteomes" id="UP000694941">
    <property type="component" value="Unplaced"/>
</dbReference>
<evidence type="ECO:0000256" key="4">
    <source>
        <dbReference type="ARBA" id="ARBA00022692"/>
    </source>
</evidence>
<comment type="subcellular location">
    <subcellularLocation>
        <location evidence="1">Golgi apparatus membrane</location>
        <topology evidence="1">Single-pass type II membrane protein</topology>
    </subcellularLocation>
</comment>
<dbReference type="PANTHER" id="PTHR12129:SF15">
    <property type="entry name" value="URONYL 2-SULFOTRANSFERASE"/>
    <property type="match status" value="1"/>
</dbReference>
<dbReference type="Gene3D" id="3.40.50.300">
    <property type="entry name" value="P-loop containing nucleotide triphosphate hydrolases"/>
    <property type="match status" value="1"/>
</dbReference>
<accession>A0ABM1TFF3</accession>
<sequence length="383" mass="45664">MKLYRLIKSNFVPGIFIFTVVMFFLYEFQYSDSKLSLKDIQNDLNFNSRSKSIQTGQEKNRTISLYAEESKANKVIKIERENIYNKKVFKIDIHPKKKSKEYKAIYPHSGIKKVDHRILMYNRVPKSGSETFTLLITLLSQLNDFKHRRSSIFNKRQLSMNEQRTFVREVMKRKPPFAYDRHIYFTNFLDFYYPNPIYINSMRDPVEKIISRFYFWRVPGIPVFEELKSAGKVNISKREWMKKDFEQCVRTGDPECLFITGQSYDLAIPYFCGHKEECMSLNNKAALQIAKTNVKKYYVVVGVLEELNKTLAVLEGYIPQFFKGASKLYSIKPKVQNKNFRKKKVSEEIKKILKKNLTMEYEFYEFIRKRLYDQFRLLKHATT</sequence>
<comment type="similarity">
    <text evidence="2">Belongs to the sulfotransferase 3 family.</text>
</comment>
<evidence type="ECO:0000256" key="2">
    <source>
        <dbReference type="ARBA" id="ARBA00010569"/>
    </source>
</evidence>
<evidence type="ECO:0000256" key="7">
    <source>
        <dbReference type="ARBA" id="ARBA00023034"/>
    </source>
</evidence>
<keyword evidence="8 10" id="KW-0472">Membrane</keyword>
<organism evidence="11 12">
    <name type="scientific">Limulus polyphemus</name>
    <name type="common">Atlantic horseshoe crab</name>
    <dbReference type="NCBI Taxonomy" id="6850"/>
    <lineage>
        <taxon>Eukaryota</taxon>
        <taxon>Metazoa</taxon>
        <taxon>Ecdysozoa</taxon>
        <taxon>Arthropoda</taxon>
        <taxon>Chelicerata</taxon>
        <taxon>Merostomata</taxon>
        <taxon>Xiphosura</taxon>
        <taxon>Limulidae</taxon>
        <taxon>Limulus</taxon>
    </lineage>
</organism>
<feature type="transmembrane region" description="Helical" evidence="10">
    <location>
        <begin position="7"/>
        <end position="26"/>
    </location>
</feature>
<dbReference type="SUPFAM" id="SSF52540">
    <property type="entry name" value="P-loop containing nucleoside triphosphate hydrolases"/>
    <property type="match status" value="1"/>
</dbReference>
<keyword evidence="6 10" id="KW-1133">Transmembrane helix</keyword>
<keyword evidence="5" id="KW-0735">Signal-anchor</keyword>
<evidence type="ECO:0000313" key="11">
    <source>
        <dbReference type="Proteomes" id="UP000694941"/>
    </source>
</evidence>
<dbReference type="RefSeq" id="XP_022254609.1">
    <property type="nucleotide sequence ID" value="XM_022398901.1"/>
</dbReference>
<keyword evidence="3" id="KW-0808">Transferase</keyword>
<dbReference type="InterPro" id="IPR027417">
    <property type="entry name" value="P-loop_NTPase"/>
</dbReference>
<evidence type="ECO:0000256" key="8">
    <source>
        <dbReference type="ARBA" id="ARBA00023136"/>
    </source>
</evidence>
<evidence type="ECO:0000313" key="12">
    <source>
        <dbReference type="RefSeq" id="XP_022254609.1"/>
    </source>
</evidence>
<keyword evidence="11" id="KW-1185">Reference proteome</keyword>
<reference evidence="12" key="1">
    <citation type="submission" date="2025-08" db="UniProtKB">
        <authorList>
            <consortium name="RefSeq"/>
        </authorList>
    </citation>
    <scope>IDENTIFICATION</scope>
    <source>
        <tissue evidence="12">Muscle</tissue>
    </source>
</reference>
<gene>
    <name evidence="12" type="primary">LOC106470294</name>
</gene>
<dbReference type="PANTHER" id="PTHR12129">
    <property type="entry name" value="HEPARAN SULFATE 2-O-SULFOTRANSFERASE"/>
    <property type="match status" value="1"/>
</dbReference>
<keyword evidence="7" id="KW-0333">Golgi apparatus</keyword>
<evidence type="ECO:0000256" key="10">
    <source>
        <dbReference type="SAM" id="Phobius"/>
    </source>
</evidence>
<dbReference type="Pfam" id="PF03567">
    <property type="entry name" value="Sulfotransfer_2"/>
    <property type="match status" value="1"/>
</dbReference>